<organism evidence="2 3">
    <name type="scientific">Nocardioides aurantiacus</name>
    <dbReference type="NCBI Taxonomy" id="86796"/>
    <lineage>
        <taxon>Bacteria</taxon>
        <taxon>Bacillati</taxon>
        <taxon>Actinomycetota</taxon>
        <taxon>Actinomycetes</taxon>
        <taxon>Propionibacteriales</taxon>
        <taxon>Nocardioidaceae</taxon>
        <taxon>Nocardioides</taxon>
    </lineage>
</organism>
<reference evidence="2 3" key="1">
    <citation type="submission" date="2018-11" db="EMBL/GenBank/DDBJ databases">
        <title>Sequencing the genomes of 1000 actinobacteria strains.</title>
        <authorList>
            <person name="Klenk H.-P."/>
        </authorList>
    </citation>
    <scope>NUCLEOTIDE SEQUENCE [LARGE SCALE GENOMIC DNA]</scope>
    <source>
        <strain evidence="2 3">DSM 12652</strain>
    </source>
</reference>
<comment type="caution">
    <text evidence="2">The sequence shown here is derived from an EMBL/GenBank/DDBJ whole genome shotgun (WGS) entry which is preliminary data.</text>
</comment>
<proteinExistence type="predicted"/>
<keyword evidence="1" id="KW-0472">Membrane</keyword>
<evidence type="ECO:0000256" key="1">
    <source>
        <dbReference type="SAM" id="Phobius"/>
    </source>
</evidence>
<dbReference type="EMBL" id="RKHO01000001">
    <property type="protein sequence ID" value="ROR89690.1"/>
    <property type="molecule type" value="Genomic_DNA"/>
</dbReference>
<keyword evidence="1" id="KW-0812">Transmembrane</keyword>
<feature type="transmembrane region" description="Helical" evidence="1">
    <location>
        <begin position="48"/>
        <end position="70"/>
    </location>
</feature>
<feature type="transmembrane region" description="Helical" evidence="1">
    <location>
        <begin position="193"/>
        <end position="209"/>
    </location>
</feature>
<name>A0A3N2CQ88_9ACTN</name>
<protein>
    <submittedName>
        <fullName evidence="2">Uncharacterized protein</fullName>
    </submittedName>
</protein>
<feature type="transmembrane region" description="Helical" evidence="1">
    <location>
        <begin position="90"/>
        <end position="110"/>
    </location>
</feature>
<evidence type="ECO:0000313" key="3">
    <source>
        <dbReference type="Proteomes" id="UP000281738"/>
    </source>
</evidence>
<gene>
    <name evidence="2" type="ORF">EDD33_0519</name>
</gene>
<feature type="transmembrane region" description="Helical" evidence="1">
    <location>
        <begin position="141"/>
        <end position="162"/>
    </location>
</feature>
<accession>A0A3N2CQ88</accession>
<dbReference type="Proteomes" id="UP000281738">
    <property type="component" value="Unassembled WGS sequence"/>
</dbReference>
<dbReference type="AlphaFoldDB" id="A0A3N2CQ88"/>
<feature type="transmembrane region" description="Helical" evidence="1">
    <location>
        <begin position="117"/>
        <end position="135"/>
    </location>
</feature>
<evidence type="ECO:0000313" key="2">
    <source>
        <dbReference type="EMBL" id="ROR89690.1"/>
    </source>
</evidence>
<sequence length="220" mass="22901">MTSDIGLALDTGSLALVGLLSLAAVAVVVLTVRALAPRRGWTADATAALTWSSSMAVVAVVCAVLWAFVLGERTFVTVYDTRTGAPPDPVLTLVWLPLVMALLWSVLHVLRSGTGHHSPLLGVPVVVAVPALWLVSAPLQVTVFTIGILGPLTWLGLVVWLLGQALVALGRSWLGDVAVWVGVALVAADAWPGYVGLVSPLVVAALVLFQRRRGATAPLS</sequence>
<feature type="transmembrane region" description="Helical" evidence="1">
    <location>
        <begin position="12"/>
        <end position="36"/>
    </location>
</feature>
<dbReference type="OrthoDB" id="9855826at2"/>
<dbReference type="RefSeq" id="WP_123388978.1">
    <property type="nucleotide sequence ID" value="NZ_RKHO01000001.1"/>
</dbReference>
<keyword evidence="1" id="KW-1133">Transmembrane helix</keyword>
<keyword evidence="3" id="KW-1185">Reference proteome</keyword>